<dbReference type="HOGENOM" id="CLU_1548100_0_0_1"/>
<dbReference type="EMBL" id="KN827000">
    <property type="protein sequence ID" value="KIK77407.1"/>
    <property type="molecule type" value="Genomic_DNA"/>
</dbReference>
<dbReference type="Proteomes" id="UP000054538">
    <property type="component" value="Unassembled WGS sequence"/>
</dbReference>
<reference evidence="2" key="2">
    <citation type="submission" date="2015-01" db="EMBL/GenBank/DDBJ databases">
        <title>Evolutionary Origins and Diversification of the Mycorrhizal Mutualists.</title>
        <authorList>
            <consortium name="DOE Joint Genome Institute"/>
            <consortium name="Mycorrhizal Genomics Consortium"/>
            <person name="Kohler A."/>
            <person name="Kuo A."/>
            <person name="Nagy L.G."/>
            <person name="Floudas D."/>
            <person name="Copeland A."/>
            <person name="Barry K.W."/>
            <person name="Cichocki N."/>
            <person name="Veneault-Fourrey C."/>
            <person name="LaButti K."/>
            <person name="Lindquist E.A."/>
            <person name="Lipzen A."/>
            <person name="Lundell T."/>
            <person name="Morin E."/>
            <person name="Murat C."/>
            <person name="Riley R."/>
            <person name="Ohm R."/>
            <person name="Sun H."/>
            <person name="Tunlid A."/>
            <person name="Henrissat B."/>
            <person name="Grigoriev I.V."/>
            <person name="Hibbett D.S."/>
            <person name="Martin F."/>
        </authorList>
    </citation>
    <scope>NUCLEOTIDE SEQUENCE [LARGE SCALE GENOMIC DNA]</scope>
    <source>
        <strain evidence="2">Ve08.2h10</strain>
    </source>
</reference>
<evidence type="ECO:0000313" key="1">
    <source>
        <dbReference type="EMBL" id="KIK77407.1"/>
    </source>
</evidence>
<proteinExistence type="predicted"/>
<dbReference type="InParanoid" id="A0A0D0C2L7"/>
<evidence type="ECO:0000313" key="2">
    <source>
        <dbReference type="Proteomes" id="UP000054538"/>
    </source>
</evidence>
<accession>A0A0D0C2L7</accession>
<reference evidence="1 2" key="1">
    <citation type="submission" date="2014-04" db="EMBL/GenBank/DDBJ databases">
        <authorList>
            <consortium name="DOE Joint Genome Institute"/>
            <person name="Kuo A."/>
            <person name="Kohler A."/>
            <person name="Jargeat P."/>
            <person name="Nagy L.G."/>
            <person name="Floudas D."/>
            <person name="Copeland A."/>
            <person name="Barry K.W."/>
            <person name="Cichocki N."/>
            <person name="Veneault-Fourrey C."/>
            <person name="LaButti K."/>
            <person name="Lindquist E.A."/>
            <person name="Lipzen A."/>
            <person name="Lundell T."/>
            <person name="Morin E."/>
            <person name="Murat C."/>
            <person name="Sun H."/>
            <person name="Tunlid A."/>
            <person name="Henrissat B."/>
            <person name="Grigoriev I.V."/>
            <person name="Hibbett D.S."/>
            <person name="Martin F."/>
            <person name="Nordberg H.P."/>
            <person name="Cantor M.N."/>
            <person name="Hua S.X."/>
        </authorList>
    </citation>
    <scope>NUCLEOTIDE SEQUENCE [LARGE SCALE GENOMIC DNA]</scope>
    <source>
        <strain evidence="1 2">Ve08.2h10</strain>
    </source>
</reference>
<gene>
    <name evidence="1" type="ORF">PAXRUDRAFT_166940</name>
</gene>
<name>A0A0D0C2L7_9AGAM</name>
<sequence>MYGEGSYDARYTHPSVHVDAPDHSSSALHHVLGEQITIPPTSDLASEGDILFSPHPSVDGYFSYLSDLFEPEADTPFLGKPLLSREVPSGINDPLDLSFEIATSAHREEMVFPSDDFPPTTHSGSGIPECITAPRHYTPSSTTLPLSSHSELSGALGANVSHQGPTGPGSLQRFGSVSIHPLCFCVPVKNIERPQ</sequence>
<keyword evidence="2" id="KW-1185">Reference proteome</keyword>
<organism evidence="1 2">
    <name type="scientific">Paxillus rubicundulus Ve08.2h10</name>
    <dbReference type="NCBI Taxonomy" id="930991"/>
    <lineage>
        <taxon>Eukaryota</taxon>
        <taxon>Fungi</taxon>
        <taxon>Dikarya</taxon>
        <taxon>Basidiomycota</taxon>
        <taxon>Agaricomycotina</taxon>
        <taxon>Agaricomycetes</taxon>
        <taxon>Agaricomycetidae</taxon>
        <taxon>Boletales</taxon>
        <taxon>Paxilineae</taxon>
        <taxon>Paxillaceae</taxon>
        <taxon>Paxillus</taxon>
    </lineage>
</organism>
<protein>
    <submittedName>
        <fullName evidence="1">Uncharacterized protein</fullName>
    </submittedName>
</protein>
<dbReference type="AlphaFoldDB" id="A0A0D0C2L7"/>